<comment type="caution">
    <text evidence="2">The sequence shown here is derived from an EMBL/GenBank/DDBJ whole genome shotgun (WGS) entry which is preliminary data.</text>
</comment>
<dbReference type="Proteomes" id="UP000807769">
    <property type="component" value="Unassembled WGS sequence"/>
</dbReference>
<sequence>MPPAAMSKSSACRTDGLLKDASEIEWYNDAEDDSLMVPPPAPANNGTLNSFVCHSGHAIKPTEKICETLVASSTSAKCQENDDKDNEDTPALEDVTDDEEEDAENAEKEEAYQWMKKLGDHDHEDCKSLKKDECNADLTTVFTFKKGCLNPHTQEHENRWWCEATLDASLPPKIPVFMKSGLMDYIVELIVAEDEVSDFNS</sequence>
<evidence type="ECO:0000256" key="1">
    <source>
        <dbReference type="SAM" id="MobiDB-lite"/>
    </source>
</evidence>
<feature type="region of interest" description="Disordered" evidence="1">
    <location>
        <begin position="76"/>
        <end position="108"/>
    </location>
</feature>
<gene>
    <name evidence="2" type="ORF">BJ212DRAFT_1482172</name>
</gene>
<dbReference type="EMBL" id="JABBWG010000021">
    <property type="protein sequence ID" value="KAG1814441.1"/>
    <property type="molecule type" value="Genomic_DNA"/>
</dbReference>
<evidence type="ECO:0000313" key="2">
    <source>
        <dbReference type="EMBL" id="KAG1814441.1"/>
    </source>
</evidence>
<keyword evidence="3" id="KW-1185">Reference proteome</keyword>
<dbReference type="RefSeq" id="XP_041191902.1">
    <property type="nucleotide sequence ID" value="XM_041340373.1"/>
</dbReference>
<organism evidence="2 3">
    <name type="scientific">Suillus subaureus</name>
    <dbReference type="NCBI Taxonomy" id="48587"/>
    <lineage>
        <taxon>Eukaryota</taxon>
        <taxon>Fungi</taxon>
        <taxon>Dikarya</taxon>
        <taxon>Basidiomycota</taxon>
        <taxon>Agaricomycotina</taxon>
        <taxon>Agaricomycetes</taxon>
        <taxon>Agaricomycetidae</taxon>
        <taxon>Boletales</taxon>
        <taxon>Suillineae</taxon>
        <taxon>Suillaceae</taxon>
        <taxon>Suillus</taxon>
    </lineage>
</organism>
<protein>
    <submittedName>
        <fullName evidence="2">Uncharacterized protein</fullName>
    </submittedName>
</protein>
<evidence type="ECO:0000313" key="3">
    <source>
        <dbReference type="Proteomes" id="UP000807769"/>
    </source>
</evidence>
<reference evidence="2" key="1">
    <citation type="journal article" date="2020" name="New Phytol.">
        <title>Comparative genomics reveals dynamic genome evolution in host specialist ectomycorrhizal fungi.</title>
        <authorList>
            <person name="Lofgren L.A."/>
            <person name="Nguyen N.H."/>
            <person name="Vilgalys R."/>
            <person name="Ruytinx J."/>
            <person name="Liao H.L."/>
            <person name="Branco S."/>
            <person name="Kuo A."/>
            <person name="LaButti K."/>
            <person name="Lipzen A."/>
            <person name="Andreopoulos W."/>
            <person name="Pangilinan J."/>
            <person name="Riley R."/>
            <person name="Hundley H."/>
            <person name="Na H."/>
            <person name="Barry K."/>
            <person name="Grigoriev I.V."/>
            <person name="Stajich J.E."/>
            <person name="Kennedy P.G."/>
        </authorList>
    </citation>
    <scope>NUCLEOTIDE SEQUENCE</scope>
    <source>
        <strain evidence="2">MN1</strain>
    </source>
</reference>
<dbReference type="OrthoDB" id="3058553at2759"/>
<accession>A0A9P7E9A0</accession>
<dbReference type="GeneID" id="64634389"/>
<feature type="compositionally biased region" description="Acidic residues" evidence="1">
    <location>
        <begin position="82"/>
        <end position="104"/>
    </location>
</feature>
<name>A0A9P7E9A0_9AGAM</name>
<dbReference type="AlphaFoldDB" id="A0A9P7E9A0"/>
<proteinExistence type="predicted"/>